<dbReference type="OrthoDB" id="9794626at2"/>
<dbReference type="KEGG" id="dae:Dtox_3090"/>
<dbReference type="STRING" id="485916.Dtox_3090"/>
<comment type="cofactor">
    <cofactor evidence="1 19">
        <name>Mg(2+)</name>
        <dbReference type="ChEBI" id="CHEBI:18420"/>
    </cofactor>
</comment>
<dbReference type="GO" id="GO:0008818">
    <property type="term" value="F:cobalamin 5'-phosphate synthase activity"/>
    <property type="evidence" value="ECO:0007669"/>
    <property type="project" value="UniProtKB-UniRule"/>
</dbReference>
<comment type="subcellular location">
    <subcellularLocation>
        <location evidence="2 19">Cell membrane</location>
        <topology evidence="2 19">Multi-pass membrane protein</topology>
    </subcellularLocation>
</comment>
<keyword evidence="10 19" id="KW-0812">Transmembrane</keyword>
<evidence type="ECO:0000256" key="12">
    <source>
        <dbReference type="ARBA" id="ARBA00022989"/>
    </source>
</evidence>
<comment type="catalytic activity">
    <reaction evidence="18 19">
        <text>alpha-ribazole 5'-phosphate + adenosylcob(III)inamide-GDP = adenosylcob(III)alamin 5'-phosphate + GMP + H(+)</text>
        <dbReference type="Rhea" id="RHEA:23560"/>
        <dbReference type="ChEBI" id="CHEBI:15378"/>
        <dbReference type="ChEBI" id="CHEBI:57918"/>
        <dbReference type="ChEBI" id="CHEBI:58115"/>
        <dbReference type="ChEBI" id="CHEBI:60487"/>
        <dbReference type="ChEBI" id="CHEBI:60493"/>
        <dbReference type="EC" id="2.7.8.26"/>
    </reaction>
</comment>
<evidence type="ECO:0000313" key="21">
    <source>
        <dbReference type="Proteomes" id="UP000002217"/>
    </source>
</evidence>
<keyword evidence="13 19" id="KW-0472">Membrane</keyword>
<comment type="similarity">
    <text evidence="4 19">Belongs to the CobS family.</text>
</comment>
<evidence type="ECO:0000256" key="9">
    <source>
        <dbReference type="ARBA" id="ARBA00022679"/>
    </source>
</evidence>
<dbReference type="NCBIfam" id="TIGR00317">
    <property type="entry name" value="cobS"/>
    <property type="match status" value="1"/>
</dbReference>
<evidence type="ECO:0000256" key="14">
    <source>
        <dbReference type="ARBA" id="ARBA00025228"/>
    </source>
</evidence>
<gene>
    <name evidence="19" type="primary">cobS</name>
    <name evidence="20" type="ordered locus">Dtox_3090</name>
</gene>
<proteinExistence type="inferred from homology"/>
<reference evidence="20 21" key="1">
    <citation type="journal article" date="2009" name="Stand. Genomic Sci.">
        <title>Complete genome sequence of Desulfotomaculum acetoxidans type strain (5575).</title>
        <authorList>
            <person name="Spring S."/>
            <person name="Lapidus A."/>
            <person name="Schroder M."/>
            <person name="Gleim D."/>
            <person name="Sims D."/>
            <person name="Meincke L."/>
            <person name="Glavina Del Rio T."/>
            <person name="Tice H."/>
            <person name="Copeland A."/>
            <person name="Cheng J.F."/>
            <person name="Lucas S."/>
            <person name="Chen F."/>
            <person name="Nolan M."/>
            <person name="Bruce D."/>
            <person name="Goodwin L."/>
            <person name="Pitluck S."/>
            <person name="Ivanova N."/>
            <person name="Mavromatis K."/>
            <person name="Mikhailova N."/>
            <person name="Pati A."/>
            <person name="Chen A."/>
            <person name="Palaniappan K."/>
            <person name="Land M."/>
            <person name="Hauser L."/>
            <person name="Chang Y.J."/>
            <person name="Jeffries C.D."/>
            <person name="Chain P."/>
            <person name="Saunders E."/>
            <person name="Brettin T."/>
            <person name="Detter J.C."/>
            <person name="Goker M."/>
            <person name="Bristow J."/>
            <person name="Eisen J.A."/>
            <person name="Markowitz V."/>
            <person name="Hugenholtz P."/>
            <person name="Kyrpides N.C."/>
            <person name="Klenk H.P."/>
            <person name="Han C."/>
        </authorList>
    </citation>
    <scope>NUCLEOTIDE SEQUENCE [LARGE SCALE GENOMIC DNA]</scope>
    <source>
        <strain evidence="21">ATCC 49208 / DSM 771 / VKM B-1644</strain>
    </source>
</reference>
<evidence type="ECO:0000256" key="2">
    <source>
        <dbReference type="ARBA" id="ARBA00004651"/>
    </source>
</evidence>
<evidence type="ECO:0000256" key="16">
    <source>
        <dbReference type="ARBA" id="ARBA00032853"/>
    </source>
</evidence>
<dbReference type="HOGENOM" id="CLU_057426_1_2_9"/>
<comment type="pathway">
    <text evidence="3 19">Cofactor biosynthesis; adenosylcobalamin biosynthesis; adenosylcobalamin from cob(II)yrinate a,c-diamide: step 7/7.</text>
</comment>
<evidence type="ECO:0000313" key="20">
    <source>
        <dbReference type="EMBL" id="ACV63842.1"/>
    </source>
</evidence>
<evidence type="ECO:0000256" key="8">
    <source>
        <dbReference type="ARBA" id="ARBA00022573"/>
    </source>
</evidence>
<evidence type="ECO:0000256" key="18">
    <source>
        <dbReference type="ARBA" id="ARBA00049504"/>
    </source>
</evidence>
<keyword evidence="11 19" id="KW-0460">Magnesium</keyword>
<feature type="transmembrane region" description="Helical" evidence="19">
    <location>
        <begin position="61"/>
        <end position="84"/>
    </location>
</feature>
<dbReference type="eggNOG" id="COG0368">
    <property type="taxonomic scope" value="Bacteria"/>
</dbReference>
<name>C8W3Q6_DESAS</name>
<evidence type="ECO:0000256" key="7">
    <source>
        <dbReference type="ARBA" id="ARBA00022475"/>
    </source>
</evidence>
<comment type="function">
    <text evidence="14 19">Joins adenosylcobinamide-GDP and alpha-ribazole to generate adenosylcobalamin (Ado-cobalamin). Also synthesizes adenosylcobalamin 5'-phosphate from adenosylcobinamide-GDP and alpha-ribazole 5'-phosphate.</text>
</comment>
<keyword evidence="9 19" id="KW-0808">Transferase</keyword>
<dbReference type="EMBL" id="CP001720">
    <property type="protein sequence ID" value="ACV63842.1"/>
    <property type="molecule type" value="Genomic_DNA"/>
</dbReference>
<keyword evidence="12 19" id="KW-1133">Transmembrane helix</keyword>
<dbReference type="EC" id="2.7.8.26" evidence="5 19"/>
<evidence type="ECO:0000256" key="13">
    <source>
        <dbReference type="ARBA" id="ARBA00023136"/>
    </source>
</evidence>
<dbReference type="PANTHER" id="PTHR34148:SF1">
    <property type="entry name" value="ADENOSYLCOBINAMIDE-GDP RIBAZOLETRANSFERASE"/>
    <property type="match status" value="1"/>
</dbReference>
<keyword evidence="21" id="KW-1185">Reference proteome</keyword>
<dbReference type="Pfam" id="PF02654">
    <property type="entry name" value="CobS"/>
    <property type="match status" value="1"/>
</dbReference>
<dbReference type="GO" id="GO:0005886">
    <property type="term" value="C:plasma membrane"/>
    <property type="evidence" value="ECO:0007669"/>
    <property type="project" value="UniProtKB-SubCell"/>
</dbReference>
<feature type="transmembrane region" description="Helical" evidence="19">
    <location>
        <begin position="105"/>
        <end position="125"/>
    </location>
</feature>
<evidence type="ECO:0000256" key="15">
    <source>
        <dbReference type="ARBA" id="ARBA00032605"/>
    </source>
</evidence>
<evidence type="ECO:0000256" key="10">
    <source>
        <dbReference type="ARBA" id="ARBA00022692"/>
    </source>
</evidence>
<comment type="catalytic activity">
    <reaction evidence="17 19">
        <text>alpha-ribazole + adenosylcob(III)inamide-GDP = adenosylcob(III)alamin + GMP + H(+)</text>
        <dbReference type="Rhea" id="RHEA:16049"/>
        <dbReference type="ChEBI" id="CHEBI:10329"/>
        <dbReference type="ChEBI" id="CHEBI:15378"/>
        <dbReference type="ChEBI" id="CHEBI:18408"/>
        <dbReference type="ChEBI" id="CHEBI:58115"/>
        <dbReference type="ChEBI" id="CHEBI:60487"/>
        <dbReference type="EC" id="2.7.8.26"/>
    </reaction>
</comment>
<organism evidence="20 21">
    <name type="scientific">Desulfofarcimen acetoxidans (strain ATCC 49208 / DSM 771 / KCTC 5769 / VKM B-1644 / 5575)</name>
    <name type="common">Desulfotomaculum acetoxidans</name>
    <dbReference type="NCBI Taxonomy" id="485916"/>
    <lineage>
        <taxon>Bacteria</taxon>
        <taxon>Bacillati</taxon>
        <taxon>Bacillota</taxon>
        <taxon>Clostridia</taxon>
        <taxon>Eubacteriales</taxon>
        <taxon>Peptococcaceae</taxon>
        <taxon>Desulfofarcimen</taxon>
    </lineage>
</organism>
<protein>
    <recommendedName>
        <fullName evidence="6 19">Adenosylcobinamide-GDP ribazoletransferase</fullName>
        <ecNumber evidence="5 19">2.7.8.26</ecNumber>
    </recommendedName>
    <alternativeName>
        <fullName evidence="16 19">Cobalamin synthase</fullName>
    </alternativeName>
    <alternativeName>
        <fullName evidence="15 19">Cobalamin-5'-phosphate synthase</fullName>
    </alternativeName>
</protein>
<dbReference type="InterPro" id="IPR003805">
    <property type="entry name" value="CobS"/>
</dbReference>
<evidence type="ECO:0000256" key="5">
    <source>
        <dbReference type="ARBA" id="ARBA00013200"/>
    </source>
</evidence>
<dbReference type="GO" id="GO:0051073">
    <property type="term" value="F:adenosylcobinamide-GDP ribazoletransferase activity"/>
    <property type="evidence" value="ECO:0007669"/>
    <property type="project" value="UniProtKB-UniRule"/>
</dbReference>
<evidence type="ECO:0000256" key="1">
    <source>
        <dbReference type="ARBA" id="ARBA00001946"/>
    </source>
</evidence>
<evidence type="ECO:0000256" key="11">
    <source>
        <dbReference type="ARBA" id="ARBA00022842"/>
    </source>
</evidence>
<keyword evidence="7 19" id="KW-1003">Cell membrane</keyword>
<keyword evidence="8 19" id="KW-0169">Cobalamin biosynthesis</keyword>
<dbReference type="UniPathway" id="UPA00148">
    <property type="reaction ID" value="UER00238"/>
</dbReference>
<evidence type="ECO:0000256" key="6">
    <source>
        <dbReference type="ARBA" id="ARBA00015850"/>
    </source>
</evidence>
<evidence type="ECO:0000256" key="17">
    <source>
        <dbReference type="ARBA" id="ARBA00048623"/>
    </source>
</evidence>
<dbReference type="RefSeq" id="WP_015758534.1">
    <property type="nucleotide sequence ID" value="NC_013216.1"/>
</dbReference>
<dbReference type="PANTHER" id="PTHR34148">
    <property type="entry name" value="ADENOSYLCOBINAMIDE-GDP RIBAZOLETRANSFERASE"/>
    <property type="match status" value="1"/>
</dbReference>
<dbReference type="Proteomes" id="UP000002217">
    <property type="component" value="Chromosome"/>
</dbReference>
<evidence type="ECO:0000256" key="4">
    <source>
        <dbReference type="ARBA" id="ARBA00010561"/>
    </source>
</evidence>
<dbReference type="HAMAP" id="MF_00719">
    <property type="entry name" value="CobS"/>
    <property type="match status" value="1"/>
</dbReference>
<accession>C8W3Q6</accession>
<sequence>MKSFMLALQFISRIHIFNVAFEEAAFGKATRFFPLIGLILGAITALLYRVCITVFPLEVTSALAILSMVLLTGGIHLDGFMDSMDGLFSGRDRERKLEIMKDSRIGAFGAVGLVSLFLVKYTVILNLPFDFIYPLLMLAPVISRWSMVIGIKFYPYLREQGLGKLYSQYTGWIEFIFATVLVVLITIFLAGLPGLVMLLLAGLLAFLMYGRVYRQLGGLTGDIYGAVNEITEVIVLLLSYPVLQYIPHILIGF</sequence>
<evidence type="ECO:0000256" key="19">
    <source>
        <dbReference type="HAMAP-Rule" id="MF_00719"/>
    </source>
</evidence>
<evidence type="ECO:0000256" key="3">
    <source>
        <dbReference type="ARBA" id="ARBA00004663"/>
    </source>
</evidence>
<dbReference type="GO" id="GO:0009236">
    <property type="term" value="P:cobalamin biosynthetic process"/>
    <property type="evidence" value="ECO:0007669"/>
    <property type="project" value="UniProtKB-UniRule"/>
</dbReference>
<feature type="transmembrane region" description="Helical" evidence="19">
    <location>
        <begin position="169"/>
        <end position="189"/>
    </location>
</feature>
<feature type="transmembrane region" description="Helical" evidence="19">
    <location>
        <begin position="131"/>
        <end position="157"/>
    </location>
</feature>
<dbReference type="AlphaFoldDB" id="C8W3Q6"/>
<feature type="transmembrane region" description="Helical" evidence="19">
    <location>
        <begin position="32"/>
        <end position="55"/>
    </location>
</feature>